<feature type="compositionally biased region" description="Low complexity" evidence="9">
    <location>
        <begin position="119"/>
        <end position="139"/>
    </location>
</feature>
<dbReference type="STRING" id="33905.BTHE_1931"/>
<dbReference type="Gene3D" id="1.10.260.50">
    <property type="match status" value="1"/>
</dbReference>
<accession>A0A2N3QKA9</accession>
<evidence type="ECO:0000256" key="5">
    <source>
        <dbReference type="ARBA" id="ARBA00022898"/>
    </source>
</evidence>
<feature type="compositionally biased region" description="Polar residues" evidence="9">
    <location>
        <begin position="1"/>
        <end position="20"/>
    </location>
</feature>
<evidence type="ECO:0000256" key="4">
    <source>
        <dbReference type="ARBA" id="ARBA00022723"/>
    </source>
</evidence>
<dbReference type="AlphaFoldDB" id="A0A2N3QKA9"/>
<dbReference type="PANTHER" id="PTHR11601">
    <property type="entry name" value="CYSTEINE DESULFURYLASE FAMILY MEMBER"/>
    <property type="match status" value="1"/>
</dbReference>
<evidence type="ECO:0000256" key="3">
    <source>
        <dbReference type="ARBA" id="ARBA00022679"/>
    </source>
</evidence>
<dbReference type="PANTHER" id="PTHR11601:SF34">
    <property type="entry name" value="CYSTEINE DESULFURASE"/>
    <property type="match status" value="1"/>
</dbReference>
<dbReference type="RefSeq" id="WP_101455183.1">
    <property type="nucleotide sequence ID" value="NZ_PCGY01000013.1"/>
</dbReference>
<proteinExistence type="inferred from homology"/>
<dbReference type="Gene3D" id="3.90.1150.10">
    <property type="entry name" value="Aspartate Aminotransferase, domain 1"/>
    <property type="match status" value="1"/>
</dbReference>
<evidence type="ECO:0000256" key="8">
    <source>
        <dbReference type="ARBA" id="ARBA00050776"/>
    </source>
</evidence>
<dbReference type="InterPro" id="IPR015424">
    <property type="entry name" value="PyrdxlP-dep_Trfase"/>
</dbReference>
<name>A0A2N3QKA9_9BIFI</name>
<dbReference type="InterPro" id="IPR015421">
    <property type="entry name" value="PyrdxlP-dep_Trfase_major"/>
</dbReference>
<evidence type="ECO:0000313" key="11">
    <source>
        <dbReference type="EMBL" id="PKU91870.1"/>
    </source>
</evidence>
<organism evidence="11 12">
    <name type="scientific">Bifidobacterium thermophilum</name>
    <dbReference type="NCBI Taxonomy" id="33905"/>
    <lineage>
        <taxon>Bacteria</taxon>
        <taxon>Bacillati</taxon>
        <taxon>Actinomycetota</taxon>
        <taxon>Actinomycetes</taxon>
        <taxon>Bifidobacteriales</taxon>
        <taxon>Bifidobacteriaceae</taxon>
        <taxon>Bifidobacterium</taxon>
    </lineage>
</organism>
<evidence type="ECO:0000256" key="6">
    <source>
        <dbReference type="ARBA" id="ARBA00023004"/>
    </source>
</evidence>
<dbReference type="GO" id="GO:0051536">
    <property type="term" value="F:iron-sulfur cluster binding"/>
    <property type="evidence" value="ECO:0007669"/>
    <property type="project" value="UniProtKB-KW"/>
</dbReference>
<evidence type="ECO:0000256" key="7">
    <source>
        <dbReference type="ARBA" id="ARBA00023014"/>
    </source>
</evidence>
<dbReference type="InterPro" id="IPR000192">
    <property type="entry name" value="Aminotrans_V_dom"/>
</dbReference>
<dbReference type="GO" id="GO:0031071">
    <property type="term" value="F:cysteine desulfurase activity"/>
    <property type="evidence" value="ECO:0007669"/>
    <property type="project" value="UniProtKB-EC"/>
</dbReference>
<evidence type="ECO:0000256" key="1">
    <source>
        <dbReference type="ARBA" id="ARBA00001933"/>
    </source>
</evidence>
<comment type="similarity">
    <text evidence="2">Belongs to the class-V pyridoxal-phosphate-dependent aminotransferase family. NifS/IscS subfamily.</text>
</comment>
<evidence type="ECO:0000259" key="10">
    <source>
        <dbReference type="Pfam" id="PF00266"/>
    </source>
</evidence>
<feature type="region of interest" description="Disordered" evidence="9">
    <location>
        <begin position="117"/>
        <end position="139"/>
    </location>
</feature>
<protein>
    <submittedName>
        <fullName evidence="11">Cysteine desulfurase</fullName>
    </submittedName>
</protein>
<keyword evidence="4" id="KW-0479">Metal-binding</keyword>
<sequence>MTGQNATSQDTQTQESQAVQSDRPERELYLDAAASDAVPASVIDAMTPFLTEGYGNPSSVHASGKTAARALDAARASFATDLGAHAGDVIFTSGGTEADNLAVKGIALAQIRRERETRAAAASASTPTRASTPIPASASQHSPAHRILISAVEHPAVAQSAQWLHDFFDFEVVRIPVDAQAHIDLDALSREARRGATLACIMMANNEVGTIEPVSRAVRICHDAAVPVHVDAVQAAGTIPVDFRGLDADTLAVSGHKFGAPKGLGALLTRSRVAIEPIVSGGGQERGLRSGTPNVAGAIALAVALHEACAGIEERDAHLAASRDALIKAICEAVPGATLTGDPVNRLPGHASFTFPNVNGEALLVDLDARGIEVSSGSACAIGRHEAPGTLLAMGLSETEAKSALRFSFREPLHHTDIRRIAQALRASMTALHAM</sequence>
<gene>
    <name evidence="11" type="ORF">CQR47_1207</name>
</gene>
<evidence type="ECO:0000256" key="9">
    <source>
        <dbReference type="SAM" id="MobiDB-lite"/>
    </source>
</evidence>
<dbReference type="InterPro" id="IPR015422">
    <property type="entry name" value="PyrdxlP-dep_Trfase_small"/>
</dbReference>
<dbReference type="Gene3D" id="3.40.640.10">
    <property type="entry name" value="Type I PLP-dependent aspartate aminotransferase-like (Major domain)"/>
    <property type="match status" value="1"/>
</dbReference>
<comment type="catalytic activity">
    <reaction evidence="8">
        <text>(sulfur carrier)-H + L-cysteine = (sulfur carrier)-SH + L-alanine</text>
        <dbReference type="Rhea" id="RHEA:43892"/>
        <dbReference type="Rhea" id="RHEA-COMP:14737"/>
        <dbReference type="Rhea" id="RHEA-COMP:14739"/>
        <dbReference type="ChEBI" id="CHEBI:29917"/>
        <dbReference type="ChEBI" id="CHEBI:35235"/>
        <dbReference type="ChEBI" id="CHEBI:57972"/>
        <dbReference type="ChEBI" id="CHEBI:64428"/>
        <dbReference type="EC" id="2.8.1.7"/>
    </reaction>
</comment>
<keyword evidence="6" id="KW-0408">Iron</keyword>
<dbReference type="SUPFAM" id="SSF53383">
    <property type="entry name" value="PLP-dependent transferases"/>
    <property type="match status" value="1"/>
</dbReference>
<reference evidence="11 12" key="1">
    <citation type="submission" date="2017-10" db="EMBL/GenBank/DDBJ databases">
        <title>Bifidobacterium genomics.</title>
        <authorList>
            <person name="Lugli G.A."/>
            <person name="Milani C."/>
            <person name="Mancabelli L."/>
        </authorList>
    </citation>
    <scope>NUCLEOTIDE SEQUENCE [LARGE SCALE GENOMIC DNA]</scope>
    <source>
        <strain evidence="11 12">1542B</strain>
    </source>
</reference>
<feature type="domain" description="Aminotransferase class V" evidence="10">
    <location>
        <begin position="135"/>
        <end position="411"/>
    </location>
</feature>
<dbReference type="PIRSF" id="PIRSF005572">
    <property type="entry name" value="NifS"/>
    <property type="match status" value="1"/>
</dbReference>
<dbReference type="GO" id="GO:0046872">
    <property type="term" value="F:metal ion binding"/>
    <property type="evidence" value="ECO:0007669"/>
    <property type="project" value="UniProtKB-KW"/>
</dbReference>
<evidence type="ECO:0000313" key="12">
    <source>
        <dbReference type="Proteomes" id="UP000233727"/>
    </source>
</evidence>
<dbReference type="InterPro" id="IPR016454">
    <property type="entry name" value="Cysteine_dSase"/>
</dbReference>
<evidence type="ECO:0000256" key="2">
    <source>
        <dbReference type="ARBA" id="ARBA00006490"/>
    </source>
</evidence>
<feature type="region of interest" description="Disordered" evidence="9">
    <location>
        <begin position="1"/>
        <end position="25"/>
    </location>
</feature>
<dbReference type="Proteomes" id="UP000233727">
    <property type="component" value="Unassembled WGS sequence"/>
</dbReference>
<comment type="caution">
    <text evidence="11">The sequence shown here is derived from an EMBL/GenBank/DDBJ whole genome shotgun (WGS) entry which is preliminary data.</text>
</comment>
<dbReference type="EMBL" id="PCGY01000013">
    <property type="protein sequence ID" value="PKU91870.1"/>
    <property type="molecule type" value="Genomic_DNA"/>
</dbReference>
<feature type="domain" description="Aminotransferase class V" evidence="10">
    <location>
        <begin position="29"/>
        <end position="115"/>
    </location>
</feature>
<comment type="cofactor">
    <cofactor evidence="1">
        <name>pyridoxal 5'-phosphate</name>
        <dbReference type="ChEBI" id="CHEBI:597326"/>
    </cofactor>
</comment>
<dbReference type="Pfam" id="PF00266">
    <property type="entry name" value="Aminotran_5"/>
    <property type="match status" value="2"/>
</dbReference>
<keyword evidence="5" id="KW-0663">Pyridoxal phosphate</keyword>
<keyword evidence="7" id="KW-0411">Iron-sulfur</keyword>
<keyword evidence="3" id="KW-0808">Transferase</keyword>